<accession>A0ABU0NK51</accession>
<feature type="DNA-binding region" description="OmpR/PhoB-type" evidence="6">
    <location>
        <begin position="11"/>
        <end position="115"/>
    </location>
</feature>
<dbReference type="Pfam" id="PF03704">
    <property type="entry name" value="BTAD"/>
    <property type="match status" value="1"/>
</dbReference>
<evidence type="ECO:0000256" key="7">
    <source>
        <dbReference type="SAM" id="MobiDB-lite"/>
    </source>
</evidence>
<dbReference type="Pfam" id="PF00931">
    <property type="entry name" value="NB-ARC"/>
    <property type="match status" value="1"/>
</dbReference>
<evidence type="ECO:0000256" key="6">
    <source>
        <dbReference type="PROSITE-ProRule" id="PRU01091"/>
    </source>
</evidence>
<keyword evidence="2" id="KW-0902">Two-component regulatory system</keyword>
<feature type="compositionally biased region" description="Pro residues" evidence="7">
    <location>
        <begin position="296"/>
        <end position="305"/>
    </location>
</feature>
<evidence type="ECO:0000256" key="1">
    <source>
        <dbReference type="ARBA" id="ARBA00005820"/>
    </source>
</evidence>
<dbReference type="SUPFAM" id="SSF48452">
    <property type="entry name" value="TPR-like"/>
    <property type="match status" value="1"/>
</dbReference>
<protein>
    <submittedName>
        <fullName evidence="9">DNA-binding SARP family transcriptional activator</fullName>
    </submittedName>
</protein>
<dbReference type="CDD" id="cd15831">
    <property type="entry name" value="BTAD"/>
    <property type="match status" value="1"/>
</dbReference>
<feature type="region of interest" description="Disordered" evidence="7">
    <location>
        <begin position="284"/>
        <end position="318"/>
    </location>
</feature>
<keyword evidence="4 6" id="KW-0238">DNA-binding</keyword>
<keyword evidence="5" id="KW-0804">Transcription</keyword>
<dbReference type="Gene3D" id="3.40.50.300">
    <property type="entry name" value="P-loop containing nucleotide triphosphate hydrolases"/>
    <property type="match status" value="1"/>
</dbReference>
<evidence type="ECO:0000256" key="3">
    <source>
        <dbReference type="ARBA" id="ARBA00023015"/>
    </source>
</evidence>
<evidence type="ECO:0000259" key="8">
    <source>
        <dbReference type="PROSITE" id="PS51755"/>
    </source>
</evidence>
<dbReference type="InterPro" id="IPR036388">
    <property type="entry name" value="WH-like_DNA-bd_sf"/>
</dbReference>
<dbReference type="RefSeq" id="WP_307161955.1">
    <property type="nucleotide sequence ID" value="NZ_JAUSWV010000002.1"/>
</dbReference>
<dbReference type="InterPro" id="IPR011990">
    <property type="entry name" value="TPR-like_helical_dom_sf"/>
</dbReference>
<keyword evidence="3" id="KW-0805">Transcription regulation</keyword>
<gene>
    <name evidence="9" type="ORF">QF030_001637</name>
</gene>
<comment type="caution">
    <text evidence="9">The sequence shown here is derived from an EMBL/GenBank/DDBJ whole genome shotgun (WGS) entry which is preliminary data.</text>
</comment>
<dbReference type="InterPro" id="IPR001867">
    <property type="entry name" value="OmpR/PhoB-type_DNA-bd"/>
</dbReference>
<dbReference type="EMBL" id="JAUSWV010000002">
    <property type="protein sequence ID" value="MDQ0579459.1"/>
    <property type="molecule type" value="Genomic_DNA"/>
</dbReference>
<dbReference type="InterPro" id="IPR005158">
    <property type="entry name" value="BTAD"/>
</dbReference>
<dbReference type="PANTHER" id="PTHR35807">
    <property type="entry name" value="TRANSCRIPTIONAL REGULATOR REDD-RELATED"/>
    <property type="match status" value="1"/>
</dbReference>
<evidence type="ECO:0000256" key="5">
    <source>
        <dbReference type="ARBA" id="ARBA00023163"/>
    </source>
</evidence>
<comment type="similarity">
    <text evidence="1">Belongs to the AfsR/DnrI/RedD regulatory family.</text>
</comment>
<evidence type="ECO:0000256" key="4">
    <source>
        <dbReference type="ARBA" id="ARBA00023125"/>
    </source>
</evidence>
<organism evidence="9 10">
    <name type="scientific">Streptomyces rishiriensis</name>
    <dbReference type="NCBI Taxonomy" id="68264"/>
    <lineage>
        <taxon>Bacteria</taxon>
        <taxon>Bacillati</taxon>
        <taxon>Actinomycetota</taxon>
        <taxon>Actinomycetes</taxon>
        <taxon>Kitasatosporales</taxon>
        <taxon>Streptomycetaceae</taxon>
        <taxon>Streptomyces</taxon>
    </lineage>
</organism>
<dbReference type="SUPFAM" id="SSF52540">
    <property type="entry name" value="P-loop containing nucleoside triphosphate hydrolases"/>
    <property type="match status" value="1"/>
</dbReference>
<dbReference type="GO" id="GO:0003677">
    <property type="term" value="F:DNA binding"/>
    <property type="evidence" value="ECO:0007669"/>
    <property type="project" value="UniProtKB-KW"/>
</dbReference>
<dbReference type="InterPro" id="IPR016032">
    <property type="entry name" value="Sig_transdc_resp-reg_C-effctor"/>
</dbReference>
<dbReference type="PANTHER" id="PTHR35807:SF1">
    <property type="entry name" value="TRANSCRIPTIONAL REGULATOR REDD"/>
    <property type="match status" value="1"/>
</dbReference>
<keyword evidence="10" id="KW-1185">Reference proteome</keyword>
<evidence type="ECO:0000256" key="2">
    <source>
        <dbReference type="ARBA" id="ARBA00023012"/>
    </source>
</evidence>
<dbReference type="Gene3D" id="1.10.10.10">
    <property type="entry name" value="Winged helix-like DNA-binding domain superfamily/Winged helix DNA-binding domain"/>
    <property type="match status" value="1"/>
</dbReference>
<dbReference type="SMART" id="SM01043">
    <property type="entry name" value="BTAD"/>
    <property type="match status" value="1"/>
</dbReference>
<name>A0ABU0NK51_STRRH</name>
<proteinExistence type="inferred from homology"/>
<dbReference type="PRINTS" id="PR00364">
    <property type="entry name" value="DISEASERSIST"/>
</dbReference>
<dbReference type="InterPro" id="IPR002182">
    <property type="entry name" value="NB-ARC"/>
</dbReference>
<dbReference type="InterPro" id="IPR051677">
    <property type="entry name" value="AfsR-DnrI-RedD_regulator"/>
</dbReference>
<reference evidence="9 10" key="1">
    <citation type="submission" date="2023-07" db="EMBL/GenBank/DDBJ databases">
        <title>Comparative genomics of wheat-associated soil bacteria to identify genetic determinants of phenazine resistance.</title>
        <authorList>
            <person name="Mouncey N."/>
        </authorList>
    </citation>
    <scope>NUCLEOTIDE SEQUENCE [LARGE SCALE GENOMIC DNA]</scope>
    <source>
        <strain evidence="9 10">B2I6</strain>
    </source>
</reference>
<dbReference type="Proteomes" id="UP001230654">
    <property type="component" value="Unassembled WGS sequence"/>
</dbReference>
<dbReference type="Gene3D" id="1.25.40.10">
    <property type="entry name" value="Tetratricopeptide repeat domain"/>
    <property type="match status" value="1"/>
</dbReference>
<dbReference type="SMART" id="SM00862">
    <property type="entry name" value="Trans_reg_C"/>
    <property type="match status" value="1"/>
</dbReference>
<sequence length="752" mass="78151">MTPGPGPGTPPDGTEDEVLRFEVLGPVRVWRAEGELDPGFPQQRALLALLLAHAGRAVPTSGIVDVLWPERPPASALNVVRRYAGTLRRLLEPGLPPRAPGRRLPRRTGGYLLEAATDEVDLLRFRELTRQGKRAAVTGRPETAARQFLRALEEWRGPVAMGIPASVRAHVQFTAVQRELLETARLAADAALLCGQAEQALPALRRATAQEPLDEPLHARLVLLLAACGLQAEALRAYEDVRRRLARELGLMPGAELSGAHTRVLRQDVGHRLRRGPVVHLGRPIATTKPTTTPDLPAPAQPLFPQPATAAPTTPGPAPLDFGAPAVAAPDVGTPGPATPRPATPAPAALDLGISHRATPDPVTTGSTALGLIALGPVRPGPAVRDSVDDGPAGAGLAGRVETGGAGRAHDAPAGPGGVEHVRPAQLPSAPPAFVGRAAESEWLETAARSAAGVVVVSGMAGVGKTTLALHWAHRAVGRFPDGQLYVALGGSDPVRPAVEPADALRVMLTALGVPASRMPAGVEALTGMYRTLLARRRVLVLLDDAAGTGQLGPLLPTGPGCLALVTSRHALPGLVASGARPLRLAPPSAEDAYALLAGRVGAERTAAEHRAAEEIVARCGRLPLALATVAARVTSRRDLPLGAVAAGLREADGGLDALAAAREAFLVSYRLLAPDCARLFRLLPRHEGSGITPAGAAVLAGLPVRRARLLLGVLADAHLLGEPAPGRYALHDLLRAFARERAAAEGPPRDR</sequence>
<evidence type="ECO:0000313" key="10">
    <source>
        <dbReference type="Proteomes" id="UP001230654"/>
    </source>
</evidence>
<dbReference type="InterPro" id="IPR027417">
    <property type="entry name" value="P-loop_NTPase"/>
</dbReference>
<dbReference type="SUPFAM" id="SSF46894">
    <property type="entry name" value="C-terminal effector domain of the bipartite response regulators"/>
    <property type="match status" value="1"/>
</dbReference>
<dbReference type="PROSITE" id="PS51755">
    <property type="entry name" value="OMPR_PHOB"/>
    <property type="match status" value="1"/>
</dbReference>
<evidence type="ECO:0000313" key="9">
    <source>
        <dbReference type="EMBL" id="MDQ0579459.1"/>
    </source>
</evidence>
<feature type="domain" description="OmpR/PhoB-type" evidence="8">
    <location>
        <begin position="11"/>
        <end position="115"/>
    </location>
</feature>